<feature type="transmembrane region" description="Helical" evidence="1">
    <location>
        <begin position="70"/>
        <end position="90"/>
    </location>
</feature>
<keyword evidence="1" id="KW-0472">Membrane</keyword>
<dbReference type="AlphaFoldDB" id="A0A1N6WAX7"/>
<evidence type="ECO:0000256" key="1">
    <source>
        <dbReference type="SAM" id="Phobius"/>
    </source>
</evidence>
<accession>A0A1N6WAX7</accession>
<dbReference type="Proteomes" id="UP000186895">
    <property type="component" value="Unassembled WGS sequence"/>
</dbReference>
<keyword evidence="1" id="KW-0812">Transmembrane</keyword>
<reference evidence="3" key="1">
    <citation type="submission" date="2017-01" db="EMBL/GenBank/DDBJ databases">
        <authorList>
            <person name="Varghese N."/>
            <person name="Submissions S."/>
        </authorList>
    </citation>
    <scope>NUCLEOTIDE SEQUENCE [LARGE SCALE GENOMIC DNA]</scope>
    <source>
        <strain evidence="3">DSM 7027</strain>
    </source>
</reference>
<sequence>MQSLSQISERLLQHYHEEDKRQHFGYSFVLLLLAALWLNLWSAASLVLLIGLVKEIWDHYWGSGFCWVDMAANVLGILVALPCVWLFAAIL</sequence>
<dbReference type="STRING" id="49186.SAMN05421647_11068"/>
<keyword evidence="1" id="KW-1133">Transmembrane helix</keyword>
<dbReference type="EMBL" id="FTMN01000010">
    <property type="protein sequence ID" value="SIQ87299.1"/>
    <property type="molecule type" value="Genomic_DNA"/>
</dbReference>
<evidence type="ECO:0000313" key="3">
    <source>
        <dbReference type="Proteomes" id="UP000186895"/>
    </source>
</evidence>
<dbReference type="RefSeq" id="WP_076465244.1">
    <property type="nucleotide sequence ID" value="NZ_FTMN01000010.1"/>
</dbReference>
<keyword evidence="3" id="KW-1185">Reference proteome</keyword>
<name>A0A1N6WAX7_9GAMM</name>
<organism evidence="2 3">
    <name type="scientific">Marinobacterium stanieri</name>
    <dbReference type="NCBI Taxonomy" id="49186"/>
    <lineage>
        <taxon>Bacteria</taxon>
        <taxon>Pseudomonadati</taxon>
        <taxon>Pseudomonadota</taxon>
        <taxon>Gammaproteobacteria</taxon>
        <taxon>Oceanospirillales</taxon>
        <taxon>Oceanospirillaceae</taxon>
        <taxon>Marinobacterium</taxon>
    </lineage>
</organism>
<feature type="transmembrane region" description="Helical" evidence="1">
    <location>
        <begin position="28"/>
        <end position="50"/>
    </location>
</feature>
<gene>
    <name evidence="2" type="ORF">SAMN05421647_11068</name>
</gene>
<protein>
    <submittedName>
        <fullName evidence="2">Uncharacterized protein</fullName>
    </submittedName>
</protein>
<evidence type="ECO:0000313" key="2">
    <source>
        <dbReference type="EMBL" id="SIQ87299.1"/>
    </source>
</evidence>
<proteinExistence type="predicted"/>